<keyword evidence="3" id="KW-0804">Transcription</keyword>
<dbReference type="AlphaFoldDB" id="A0A3E0VSZ2"/>
<evidence type="ECO:0000313" key="5">
    <source>
        <dbReference type="EMBL" id="RFA12841.1"/>
    </source>
</evidence>
<evidence type="ECO:0000259" key="4">
    <source>
        <dbReference type="PROSITE" id="PS50932"/>
    </source>
</evidence>
<gene>
    <name evidence="5" type="ORF">B7R22_14410</name>
</gene>
<dbReference type="InterPro" id="IPR010982">
    <property type="entry name" value="Lambda_DNA-bd_dom_sf"/>
</dbReference>
<keyword evidence="2" id="KW-0238">DNA-binding</keyword>
<evidence type="ECO:0000313" key="6">
    <source>
        <dbReference type="Proteomes" id="UP000256541"/>
    </source>
</evidence>
<dbReference type="PROSITE" id="PS50932">
    <property type="entry name" value="HTH_LACI_2"/>
    <property type="match status" value="1"/>
</dbReference>
<organism evidence="5 6">
    <name type="scientific">Subtercola boreus</name>
    <dbReference type="NCBI Taxonomy" id="120213"/>
    <lineage>
        <taxon>Bacteria</taxon>
        <taxon>Bacillati</taxon>
        <taxon>Actinomycetota</taxon>
        <taxon>Actinomycetes</taxon>
        <taxon>Micrococcales</taxon>
        <taxon>Microbacteriaceae</taxon>
        <taxon>Subtercola</taxon>
    </lineage>
</organism>
<dbReference type="Proteomes" id="UP000256541">
    <property type="component" value="Unassembled WGS sequence"/>
</dbReference>
<evidence type="ECO:0000256" key="1">
    <source>
        <dbReference type="ARBA" id="ARBA00023015"/>
    </source>
</evidence>
<dbReference type="SMART" id="SM00354">
    <property type="entry name" value="HTH_LACI"/>
    <property type="match status" value="1"/>
</dbReference>
<dbReference type="GO" id="GO:0003700">
    <property type="term" value="F:DNA-binding transcription factor activity"/>
    <property type="evidence" value="ECO:0007669"/>
    <property type="project" value="TreeGrafter"/>
</dbReference>
<dbReference type="Gene3D" id="1.10.260.40">
    <property type="entry name" value="lambda repressor-like DNA-binding domains"/>
    <property type="match status" value="1"/>
</dbReference>
<comment type="caution">
    <text evidence="5">The sequence shown here is derived from an EMBL/GenBank/DDBJ whole genome shotgun (WGS) entry which is preliminary data.</text>
</comment>
<dbReference type="PANTHER" id="PTHR30146:SF109">
    <property type="entry name" value="HTH-TYPE TRANSCRIPTIONAL REGULATOR GALS"/>
    <property type="match status" value="1"/>
</dbReference>
<evidence type="ECO:0000256" key="2">
    <source>
        <dbReference type="ARBA" id="ARBA00023125"/>
    </source>
</evidence>
<keyword evidence="1" id="KW-0805">Transcription regulation</keyword>
<dbReference type="CDD" id="cd01392">
    <property type="entry name" value="HTH_LacI"/>
    <property type="match status" value="1"/>
</dbReference>
<dbReference type="InterPro" id="IPR000843">
    <property type="entry name" value="HTH_LacI"/>
</dbReference>
<sequence>MVSGGPTIRDVAQLAEVSLGSISNYLNDRKPVSANVRARIEAAIEQVGFIPNDAARIMRGARSHAIGFVIPDAGNPFLIEVARGIEDVAIAAGYVVVSCNTDGDPSREDHYARALSEMRVAGAVVMAASTTENHLRTMEASGAAVVVIGSGDHGSSFPTIEIDNVHGGFLAADHLIKKGHRDIVFMGGPGAAPQIDDRFAGCLRAVREAGLDDSVLRRVDAAGNSTQARVAASEVVADRMPRPTAAICANDLLALALESTLLRRGVRVPEQFAITGYDDIEAAVLAPVPLTTVRQPQYELGRRAAEFVLDLAEGRAPVETGHEFMAELIVRSST</sequence>
<proteinExistence type="predicted"/>
<evidence type="ECO:0000256" key="3">
    <source>
        <dbReference type="ARBA" id="ARBA00023163"/>
    </source>
</evidence>
<dbReference type="SUPFAM" id="SSF53822">
    <property type="entry name" value="Periplasmic binding protein-like I"/>
    <property type="match status" value="1"/>
</dbReference>
<dbReference type="EMBL" id="NBXB01000039">
    <property type="protein sequence ID" value="RFA12841.1"/>
    <property type="molecule type" value="Genomic_DNA"/>
</dbReference>
<dbReference type="InterPro" id="IPR028082">
    <property type="entry name" value="Peripla_BP_I"/>
</dbReference>
<dbReference type="PANTHER" id="PTHR30146">
    <property type="entry name" value="LACI-RELATED TRANSCRIPTIONAL REPRESSOR"/>
    <property type="match status" value="1"/>
</dbReference>
<dbReference type="OrthoDB" id="37081at2"/>
<reference evidence="5 6" key="1">
    <citation type="submission" date="2017-04" db="EMBL/GenBank/DDBJ databases">
        <title>Comparative genome analysis of Subtercola boreus.</title>
        <authorList>
            <person name="Cho Y.-J."/>
            <person name="Cho A."/>
            <person name="Kim O.-S."/>
            <person name="Lee J.-I."/>
        </authorList>
    </citation>
    <scope>NUCLEOTIDE SEQUENCE [LARGE SCALE GENOMIC DNA]</scope>
    <source>
        <strain evidence="5 6">P27479</strain>
    </source>
</reference>
<dbReference type="GO" id="GO:0000976">
    <property type="term" value="F:transcription cis-regulatory region binding"/>
    <property type="evidence" value="ECO:0007669"/>
    <property type="project" value="TreeGrafter"/>
</dbReference>
<dbReference type="RefSeq" id="WP_116412425.1">
    <property type="nucleotide sequence ID" value="NZ_NBXB01000039.1"/>
</dbReference>
<feature type="domain" description="HTH lacI-type" evidence="4">
    <location>
        <begin position="6"/>
        <end position="60"/>
    </location>
</feature>
<dbReference type="Gene3D" id="3.40.50.2300">
    <property type="match status" value="2"/>
</dbReference>
<dbReference type="InterPro" id="IPR046335">
    <property type="entry name" value="LacI/GalR-like_sensor"/>
</dbReference>
<dbReference type="Pfam" id="PF00356">
    <property type="entry name" value="LacI"/>
    <property type="match status" value="1"/>
</dbReference>
<accession>A0A3E0VSZ2</accession>
<protein>
    <recommendedName>
        <fullName evidence="4">HTH lacI-type domain-containing protein</fullName>
    </recommendedName>
</protein>
<name>A0A3E0VSZ2_9MICO</name>
<dbReference type="SUPFAM" id="SSF47413">
    <property type="entry name" value="lambda repressor-like DNA-binding domains"/>
    <property type="match status" value="1"/>
</dbReference>
<dbReference type="Pfam" id="PF13377">
    <property type="entry name" value="Peripla_BP_3"/>
    <property type="match status" value="1"/>
</dbReference>